<dbReference type="AlphaFoldDB" id="A0AAE8SH37"/>
<evidence type="ECO:0000256" key="1">
    <source>
        <dbReference type="SAM" id="MobiDB-lite"/>
    </source>
</evidence>
<feature type="compositionally biased region" description="Polar residues" evidence="1">
    <location>
        <begin position="47"/>
        <end position="93"/>
    </location>
</feature>
<gene>
    <name evidence="2" type="ORF">FTOL_05257</name>
</gene>
<accession>A0AAE8SH37</accession>
<name>A0AAE8SH37_9HYPO</name>
<comment type="caution">
    <text evidence="2">The sequence shown here is derived from an EMBL/GenBank/DDBJ whole genome shotgun (WGS) entry which is preliminary data.</text>
</comment>
<dbReference type="EMBL" id="ONZP01000168">
    <property type="protein sequence ID" value="SPJ75526.1"/>
    <property type="molecule type" value="Genomic_DNA"/>
</dbReference>
<sequence length="152" mass="17154">MALDNDGPVWNPQSPSDRQDRENDDSDSDFPVWNPQPAPVRRDRQNQARSGDATATNISQRDDSFSPSSDRAPTTLTGNPARSSESESLSQKHLSQRKDLMLKHLSEEKALKDKQLAEATELMQRHWAEEKELLQRELTLASTELDSRPETG</sequence>
<proteinExistence type="predicted"/>
<dbReference type="Proteomes" id="UP001187734">
    <property type="component" value="Unassembled WGS sequence"/>
</dbReference>
<reference evidence="2" key="1">
    <citation type="submission" date="2018-03" db="EMBL/GenBank/DDBJ databases">
        <authorList>
            <person name="Guldener U."/>
        </authorList>
    </citation>
    <scope>NUCLEOTIDE SEQUENCE</scope>
</reference>
<evidence type="ECO:0000313" key="2">
    <source>
        <dbReference type="EMBL" id="SPJ75526.1"/>
    </source>
</evidence>
<feature type="region of interest" description="Disordered" evidence="1">
    <location>
        <begin position="1"/>
        <end position="97"/>
    </location>
</feature>
<keyword evidence="3" id="KW-1185">Reference proteome</keyword>
<protein>
    <submittedName>
        <fullName evidence="2">Uncharacterized protein</fullName>
    </submittedName>
</protein>
<organism evidence="2 3">
    <name type="scientific">Fusarium torulosum</name>
    <dbReference type="NCBI Taxonomy" id="33205"/>
    <lineage>
        <taxon>Eukaryota</taxon>
        <taxon>Fungi</taxon>
        <taxon>Dikarya</taxon>
        <taxon>Ascomycota</taxon>
        <taxon>Pezizomycotina</taxon>
        <taxon>Sordariomycetes</taxon>
        <taxon>Hypocreomycetidae</taxon>
        <taxon>Hypocreales</taxon>
        <taxon>Nectriaceae</taxon>
        <taxon>Fusarium</taxon>
    </lineage>
</organism>
<evidence type="ECO:0000313" key="3">
    <source>
        <dbReference type="Proteomes" id="UP001187734"/>
    </source>
</evidence>